<evidence type="ECO:0000313" key="2">
    <source>
        <dbReference type="Proteomes" id="UP000248987"/>
    </source>
</evidence>
<gene>
    <name evidence="1" type="ORF">LX77_01443</name>
</gene>
<dbReference type="Pfam" id="PF09357">
    <property type="entry name" value="RteC"/>
    <property type="match status" value="1"/>
</dbReference>
<reference evidence="1 2" key="1">
    <citation type="submission" date="2018-06" db="EMBL/GenBank/DDBJ databases">
        <title>Genomic Encyclopedia of Archaeal and Bacterial Type Strains, Phase II (KMG-II): from individual species to whole genera.</title>
        <authorList>
            <person name="Goeker M."/>
        </authorList>
    </citation>
    <scope>NUCLEOTIDE SEQUENCE [LARGE SCALE GENOMIC DNA]</scope>
    <source>
        <strain evidence="1 2">DSM 12408</strain>
    </source>
</reference>
<protein>
    <submittedName>
        <fullName evidence="1">RteC protein</fullName>
    </submittedName>
</protein>
<dbReference type="AlphaFoldDB" id="A0A327S9X7"/>
<dbReference type="Proteomes" id="UP000248987">
    <property type="component" value="Unassembled WGS sequence"/>
</dbReference>
<sequence>MNIYYNLINVLESKLHELEENPSDILQKTEQGVKLIKETLHQLMPLVIHKKFDDPATEIEFFKIIKPRVFSKLIYYVKRFNIESKRPKGSNKEQVKYLNNYIRRLQYFFNNNLEFYNYYKVGATYLDHQYFIRGSADIR</sequence>
<name>A0A327S9X7_9FLAO</name>
<proteinExistence type="predicted"/>
<comment type="caution">
    <text evidence="1">The sequence shown here is derived from an EMBL/GenBank/DDBJ whole genome shotgun (WGS) entry which is preliminary data.</text>
</comment>
<accession>A0A327S9X7</accession>
<dbReference type="RefSeq" id="WP_111625812.1">
    <property type="nucleotide sequence ID" value="NZ_QLLQ01000004.1"/>
</dbReference>
<dbReference type="InterPro" id="IPR018534">
    <property type="entry name" value="Tet_reg_excision_RteC"/>
</dbReference>
<keyword evidence="2" id="KW-1185">Reference proteome</keyword>
<evidence type="ECO:0000313" key="1">
    <source>
        <dbReference type="EMBL" id="RAJ25142.1"/>
    </source>
</evidence>
<organism evidence="1 2">
    <name type="scientific">Gelidibacter algens</name>
    <dbReference type="NCBI Taxonomy" id="49280"/>
    <lineage>
        <taxon>Bacteria</taxon>
        <taxon>Pseudomonadati</taxon>
        <taxon>Bacteroidota</taxon>
        <taxon>Flavobacteriia</taxon>
        <taxon>Flavobacteriales</taxon>
        <taxon>Flavobacteriaceae</taxon>
        <taxon>Gelidibacter</taxon>
    </lineage>
</organism>
<dbReference type="EMBL" id="QLLQ01000004">
    <property type="protein sequence ID" value="RAJ25142.1"/>
    <property type="molecule type" value="Genomic_DNA"/>
</dbReference>